<protein>
    <recommendedName>
        <fullName evidence="4">NAD(FAD)-dependent dehydrogenase</fullName>
    </recommendedName>
</protein>
<accession>A0A0A5FW23</accession>
<dbReference type="Pfam" id="PF10966">
    <property type="entry name" value="DUF2768"/>
    <property type="match status" value="1"/>
</dbReference>
<keyword evidence="1" id="KW-0472">Membrane</keyword>
<evidence type="ECO:0008006" key="4">
    <source>
        <dbReference type="Google" id="ProtNLM"/>
    </source>
</evidence>
<evidence type="ECO:0000313" key="2">
    <source>
        <dbReference type="EMBL" id="KGX84104.1"/>
    </source>
</evidence>
<gene>
    <name evidence="2" type="ORF">N783_19210</name>
</gene>
<dbReference type="OrthoDB" id="2476435at2"/>
<sequence>MSESMLNMYISFAGMIFMFLAIGLIMFSRLKLKGVISVIVAILAYIFMILAGIIIFYIVLSGPTS</sequence>
<keyword evidence="1" id="KW-1133">Transmembrane helix</keyword>
<keyword evidence="1" id="KW-0812">Transmembrane</keyword>
<reference evidence="2 3" key="1">
    <citation type="submission" date="2013-08" db="EMBL/GenBank/DDBJ databases">
        <authorList>
            <person name="Huang J."/>
            <person name="Wang G."/>
        </authorList>
    </citation>
    <scope>NUCLEOTIDE SEQUENCE [LARGE SCALE GENOMIC DNA]</scope>
    <source>
        <strain evidence="2 3">BH030004</strain>
    </source>
</reference>
<dbReference type="EMBL" id="AVPF01000067">
    <property type="protein sequence ID" value="KGX84104.1"/>
    <property type="molecule type" value="Genomic_DNA"/>
</dbReference>
<keyword evidence="3" id="KW-1185">Reference proteome</keyword>
<dbReference type="RefSeq" id="WP_027447422.1">
    <property type="nucleotide sequence ID" value="NZ_AULJ01000063.1"/>
</dbReference>
<comment type="caution">
    <text evidence="2">The sequence shown here is derived from an EMBL/GenBank/DDBJ whole genome shotgun (WGS) entry which is preliminary data.</text>
</comment>
<dbReference type="Proteomes" id="UP000030403">
    <property type="component" value="Unassembled WGS sequence"/>
</dbReference>
<evidence type="ECO:0000256" key="1">
    <source>
        <dbReference type="SAM" id="Phobius"/>
    </source>
</evidence>
<feature type="transmembrane region" description="Helical" evidence="1">
    <location>
        <begin position="6"/>
        <end position="27"/>
    </location>
</feature>
<organism evidence="2 3">
    <name type="scientific">Pontibacillus marinus BH030004 = DSM 16465</name>
    <dbReference type="NCBI Taxonomy" id="1385511"/>
    <lineage>
        <taxon>Bacteria</taxon>
        <taxon>Bacillati</taxon>
        <taxon>Bacillota</taxon>
        <taxon>Bacilli</taxon>
        <taxon>Bacillales</taxon>
        <taxon>Bacillaceae</taxon>
        <taxon>Pontibacillus</taxon>
    </lineage>
</organism>
<proteinExistence type="predicted"/>
<name>A0A0A5FW23_9BACI</name>
<dbReference type="STRING" id="1385511.GCA_000425225_03927"/>
<dbReference type="AlphaFoldDB" id="A0A0A5FW23"/>
<dbReference type="eggNOG" id="ENOG503321Y">
    <property type="taxonomic scope" value="Bacteria"/>
</dbReference>
<feature type="transmembrane region" description="Helical" evidence="1">
    <location>
        <begin position="34"/>
        <end position="60"/>
    </location>
</feature>
<evidence type="ECO:0000313" key="3">
    <source>
        <dbReference type="Proteomes" id="UP000030403"/>
    </source>
</evidence>
<dbReference type="InterPro" id="IPR020076">
    <property type="entry name" value="DUF2768"/>
</dbReference>